<feature type="compositionally biased region" description="Basic and acidic residues" evidence="1">
    <location>
        <begin position="82"/>
        <end position="99"/>
    </location>
</feature>
<feature type="region of interest" description="Disordered" evidence="1">
    <location>
        <begin position="55"/>
        <end position="99"/>
    </location>
</feature>
<accession>A0A0F6W1S9</accession>
<evidence type="ECO:0000256" key="1">
    <source>
        <dbReference type="SAM" id="MobiDB-lite"/>
    </source>
</evidence>
<organism evidence="3 4">
    <name type="scientific">Sandaracinus amylolyticus</name>
    <dbReference type="NCBI Taxonomy" id="927083"/>
    <lineage>
        <taxon>Bacteria</taxon>
        <taxon>Pseudomonadati</taxon>
        <taxon>Myxococcota</taxon>
        <taxon>Polyangia</taxon>
        <taxon>Polyangiales</taxon>
        <taxon>Sandaracinaceae</taxon>
        <taxon>Sandaracinus</taxon>
    </lineage>
</organism>
<feature type="signal peptide" evidence="2">
    <location>
        <begin position="1"/>
        <end position="22"/>
    </location>
</feature>
<feature type="chain" id="PRO_5002511659" evidence="2">
    <location>
        <begin position="23"/>
        <end position="147"/>
    </location>
</feature>
<dbReference type="Proteomes" id="UP000034883">
    <property type="component" value="Chromosome"/>
</dbReference>
<dbReference type="KEGG" id="samy:DB32_002455"/>
<reference evidence="3 4" key="1">
    <citation type="submission" date="2015-03" db="EMBL/GenBank/DDBJ databases">
        <title>Genome assembly of Sandaracinus amylolyticus DSM 53668.</title>
        <authorList>
            <person name="Sharma G."/>
            <person name="Subramanian S."/>
        </authorList>
    </citation>
    <scope>NUCLEOTIDE SEQUENCE [LARGE SCALE GENOMIC DNA]</scope>
    <source>
        <strain evidence="3 4">DSM 53668</strain>
    </source>
</reference>
<evidence type="ECO:0000256" key="2">
    <source>
        <dbReference type="SAM" id="SignalP"/>
    </source>
</evidence>
<dbReference type="AlphaFoldDB" id="A0A0F6W1S9"/>
<evidence type="ECO:0000313" key="4">
    <source>
        <dbReference type="Proteomes" id="UP000034883"/>
    </source>
</evidence>
<sequence>MPRYVLAALAIATLSLSGGRAAADDCMCLGPETLFPAASVVEIADVLESPDDTIETVDRTAPDPEVTPEPARPRGPVAWCRSADDPRCQRDDARETSHRETLRHAPLATILTTPRIARAGVTLVRFPRAIARGPSGVAFRLDRPPRA</sequence>
<name>A0A0F6W1S9_9BACT</name>
<evidence type="ECO:0000313" key="3">
    <source>
        <dbReference type="EMBL" id="AKF05306.1"/>
    </source>
</evidence>
<protein>
    <submittedName>
        <fullName evidence="3">Uncharacterized protein</fullName>
    </submittedName>
</protein>
<keyword evidence="2" id="KW-0732">Signal</keyword>
<dbReference type="EMBL" id="CP011125">
    <property type="protein sequence ID" value="AKF05306.1"/>
    <property type="molecule type" value="Genomic_DNA"/>
</dbReference>
<gene>
    <name evidence="3" type="ORF">DB32_002455</name>
</gene>
<proteinExistence type="predicted"/>
<dbReference type="RefSeq" id="WP_053232561.1">
    <property type="nucleotide sequence ID" value="NZ_CP011125.1"/>
</dbReference>
<keyword evidence="4" id="KW-1185">Reference proteome</keyword>